<dbReference type="AlphaFoldDB" id="A0A1F5X0D7"/>
<proteinExistence type="predicted"/>
<name>A0A1F5X0D7_9BACT</name>
<organism evidence="1 2">
    <name type="scientific">Candidatus Giovannonibacteria bacterium RIFCSPLOWO2_01_FULL_45_34</name>
    <dbReference type="NCBI Taxonomy" id="1798351"/>
    <lineage>
        <taxon>Bacteria</taxon>
        <taxon>Candidatus Giovannoniibacteriota</taxon>
    </lineage>
</organism>
<gene>
    <name evidence="1" type="ORF">A2930_00575</name>
</gene>
<dbReference type="STRING" id="1798351.A2930_00575"/>
<protein>
    <submittedName>
        <fullName evidence="1">Uncharacterized protein</fullName>
    </submittedName>
</protein>
<dbReference type="Proteomes" id="UP000178114">
    <property type="component" value="Unassembled WGS sequence"/>
</dbReference>
<dbReference type="EMBL" id="MFID01000012">
    <property type="protein sequence ID" value="OGF81355.1"/>
    <property type="molecule type" value="Genomic_DNA"/>
</dbReference>
<comment type="caution">
    <text evidence="1">The sequence shown here is derived from an EMBL/GenBank/DDBJ whole genome shotgun (WGS) entry which is preliminary data.</text>
</comment>
<evidence type="ECO:0000313" key="2">
    <source>
        <dbReference type="Proteomes" id="UP000178114"/>
    </source>
</evidence>
<reference evidence="1 2" key="1">
    <citation type="journal article" date="2016" name="Nat. Commun.">
        <title>Thousands of microbial genomes shed light on interconnected biogeochemical processes in an aquifer system.</title>
        <authorList>
            <person name="Anantharaman K."/>
            <person name="Brown C.T."/>
            <person name="Hug L.A."/>
            <person name="Sharon I."/>
            <person name="Castelle C.J."/>
            <person name="Probst A.J."/>
            <person name="Thomas B.C."/>
            <person name="Singh A."/>
            <person name="Wilkins M.J."/>
            <person name="Karaoz U."/>
            <person name="Brodie E.L."/>
            <person name="Williams K.H."/>
            <person name="Hubbard S.S."/>
            <person name="Banfield J.F."/>
        </authorList>
    </citation>
    <scope>NUCLEOTIDE SEQUENCE [LARGE SCALE GENOMIC DNA]</scope>
</reference>
<sequence length="363" mass="42598">MEPETKQEKTGSVFGVYLPELTDEFVEKVTEECLSKQKLFVDRNRQIIPITKDLVRQGVCLNVWNIKTHYPTWKWVNGLSPESFKAVIVKLHTPFHLRWLNNLVYDQFLELCEPFRNERRIPGWLLYLARPYIGDTKPDAFGLLGGNIDLYEFDNGDKIRELFPNEKDYENSTEHPSDYAIIREFGEEGGGLQIIRLKKDSEGYTIKVKRPDGEEVPLVDEIYYERVAKFYEDSKPWEKNPKEEKRYADHEDFCFLINKVDGEMKNHGVKGETLAAEYVPLMALSPKDCFKKHAEMLRVTMNRVVHEYGRKNLANALDYITATFPESDKLRKEPKFRQPRLGMADNILWDNFTQDNKIKPFEK</sequence>
<evidence type="ECO:0000313" key="1">
    <source>
        <dbReference type="EMBL" id="OGF81355.1"/>
    </source>
</evidence>
<accession>A0A1F5X0D7</accession>